<dbReference type="RefSeq" id="WP_379142615.1">
    <property type="nucleotide sequence ID" value="NZ_JBHMDG010000034.1"/>
</dbReference>
<dbReference type="InterPro" id="IPR036844">
    <property type="entry name" value="Hint_dom_sf"/>
</dbReference>
<evidence type="ECO:0000259" key="2">
    <source>
        <dbReference type="SMART" id="SM00306"/>
    </source>
</evidence>
<evidence type="ECO:0000313" key="3">
    <source>
        <dbReference type="EMBL" id="MFB9315453.1"/>
    </source>
</evidence>
<dbReference type="SUPFAM" id="SSF51294">
    <property type="entry name" value="Hedgehog/intein (Hint) domain"/>
    <property type="match status" value="1"/>
</dbReference>
<protein>
    <submittedName>
        <fullName evidence="3">Polymorphic toxin-type HINT domain-containing protein</fullName>
    </submittedName>
</protein>
<dbReference type="InterPro" id="IPR006141">
    <property type="entry name" value="Intein_N"/>
</dbReference>
<dbReference type="Gene3D" id="2.170.16.10">
    <property type="entry name" value="Hedgehog/Intein (Hint) domain"/>
    <property type="match status" value="1"/>
</dbReference>
<dbReference type="Proteomes" id="UP001589750">
    <property type="component" value="Unassembled WGS sequence"/>
</dbReference>
<accession>A0ABV5KFD6</accession>
<dbReference type="InterPro" id="IPR003587">
    <property type="entry name" value="Hint_dom_N"/>
</dbReference>
<dbReference type="PROSITE" id="PS50818">
    <property type="entry name" value="INTEIN_C_TER"/>
    <property type="match status" value="1"/>
</dbReference>
<organism evidence="3 4">
    <name type="scientific">Nocardioides plantarum</name>
    <dbReference type="NCBI Taxonomy" id="29299"/>
    <lineage>
        <taxon>Bacteria</taxon>
        <taxon>Bacillati</taxon>
        <taxon>Actinomycetota</taxon>
        <taxon>Actinomycetes</taxon>
        <taxon>Propionibacteriales</taxon>
        <taxon>Nocardioidaceae</taxon>
        <taxon>Nocardioides</taxon>
    </lineage>
</organism>
<comment type="caution">
    <text evidence="3">The sequence shown here is derived from an EMBL/GenBank/DDBJ whole genome shotgun (WGS) entry which is preliminary data.</text>
</comment>
<dbReference type="CDD" id="cd00081">
    <property type="entry name" value="Hint"/>
    <property type="match status" value="1"/>
</dbReference>
<evidence type="ECO:0000313" key="4">
    <source>
        <dbReference type="Proteomes" id="UP001589750"/>
    </source>
</evidence>
<reference evidence="3 4" key="1">
    <citation type="submission" date="2024-09" db="EMBL/GenBank/DDBJ databases">
        <authorList>
            <person name="Sun Q."/>
            <person name="Mori K."/>
        </authorList>
    </citation>
    <scope>NUCLEOTIDE SEQUENCE [LARGE SCALE GENOMIC DNA]</scope>
    <source>
        <strain evidence="3 4">JCM 9626</strain>
    </source>
</reference>
<dbReference type="Pfam" id="PF07591">
    <property type="entry name" value="PT-HINT"/>
    <property type="match status" value="1"/>
</dbReference>
<evidence type="ECO:0000256" key="1">
    <source>
        <dbReference type="SAM" id="MobiDB-lite"/>
    </source>
</evidence>
<dbReference type="NCBIfam" id="TIGR01443">
    <property type="entry name" value="intein_Cterm"/>
    <property type="match status" value="1"/>
</dbReference>
<sequence>ALKAAPSTPDLPDAPNQVDAPETQRNGCMSFSGSTVVLMADGSRKPINAILVGDIVLAGDPNTGRTGLRKVTHVWVHHDDLFELEIDGQGLLTTEDHPFWSETDQKFEQAQDLELGEVVVGSDSRLLRVTSPIDVSTRMNALAYNLTVDGMHTYFVGTRGVLVHNDGDDEEFNISGDYRGRIDTFPSSGGQAYFEVHVFRKGIEVGIYGSNGWIGKHGHSADMRLNDSVENRLKGVAVDFLRKSGRLGQDESIQGDSWKRPHVGEAC</sequence>
<dbReference type="SMART" id="SM00306">
    <property type="entry name" value="HintN"/>
    <property type="match status" value="1"/>
</dbReference>
<feature type="region of interest" description="Disordered" evidence="1">
    <location>
        <begin position="1"/>
        <end position="27"/>
    </location>
</feature>
<keyword evidence="4" id="KW-1185">Reference proteome</keyword>
<feature type="domain" description="Hint" evidence="2">
    <location>
        <begin position="28"/>
        <end position="123"/>
    </location>
</feature>
<proteinExistence type="predicted"/>
<dbReference type="EMBL" id="JBHMDG010000034">
    <property type="protein sequence ID" value="MFB9315453.1"/>
    <property type="molecule type" value="Genomic_DNA"/>
</dbReference>
<dbReference type="InterPro" id="IPR030934">
    <property type="entry name" value="Intein_C"/>
</dbReference>
<dbReference type="PROSITE" id="PS50817">
    <property type="entry name" value="INTEIN_N_TER"/>
    <property type="match status" value="1"/>
</dbReference>
<name>A0ABV5KFD6_9ACTN</name>
<gene>
    <name evidence="3" type="ORF">ACFFRI_20580</name>
</gene>
<feature type="non-terminal residue" evidence="3">
    <location>
        <position position="1"/>
    </location>
</feature>